<accession>A0A1J0VMP5</accession>
<evidence type="ECO:0000256" key="3">
    <source>
        <dbReference type="ARBA" id="ARBA00023163"/>
    </source>
</evidence>
<evidence type="ECO:0000256" key="2">
    <source>
        <dbReference type="ARBA" id="ARBA00023125"/>
    </source>
</evidence>
<keyword evidence="3" id="KW-0804">Transcription</keyword>
<dbReference type="Pfam" id="PF14525">
    <property type="entry name" value="AraC_binding_2"/>
    <property type="match status" value="1"/>
</dbReference>
<dbReference type="SMART" id="SM00342">
    <property type="entry name" value="HTH_ARAC"/>
    <property type="match status" value="1"/>
</dbReference>
<dbReference type="InterPro" id="IPR050204">
    <property type="entry name" value="AraC_XylS_family_regulators"/>
</dbReference>
<dbReference type="PROSITE" id="PS01124">
    <property type="entry name" value="HTH_ARAC_FAMILY_2"/>
    <property type="match status" value="1"/>
</dbReference>
<sequence>MAMAVELTTLELSSKTGRGEACQRWEAEMVQTYVPLAVDIDPELPFFGRVVTGSLADTADFRMTALEGRNQEFRRSKSHIARSDEQYLLASIQTKGRARLNQDGRSALILPGEMTFFDTSRPYRWSEGASFEQVVVQVPIRLLREQPGLGQGEFPTAITIPAASAAGVVAGFFRNLARIRAVSPDQAEVLSAGALDLFGSAVSLAAGDRPIDVPADAFNREHVLAFLRDHYTDPDLTVDEVAHACYISRRSLFRIFDGTSESLNTTLRRMRVRHAKILLARDRSRLPAAVAFDSGFASERNFYRVFHEETGMTPGEYRQAHLG</sequence>
<evidence type="ECO:0000313" key="5">
    <source>
        <dbReference type="EMBL" id="APE33286.1"/>
    </source>
</evidence>
<dbReference type="KEGG" id="nsl:BOX37_04120"/>
<keyword evidence="1" id="KW-0805">Transcription regulation</keyword>
<organism evidence="5 6">
    <name type="scientific">Nocardia mangyaensis</name>
    <dbReference type="NCBI Taxonomy" id="2213200"/>
    <lineage>
        <taxon>Bacteria</taxon>
        <taxon>Bacillati</taxon>
        <taxon>Actinomycetota</taxon>
        <taxon>Actinomycetes</taxon>
        <taxon>Mycobacteriales</taxon>
        <taxon>Nocardiaceae</taxon>
        <taxon>Nocardia</taxon>
    </lineage>
</organism>
<feature type="domain" description="HTH araC/xylS-type" evidence="4">
    <location>
        <begin position="221"/>
        <end position="320"/>
    </location>
</feature>
<dbReference type="InterPro" id="IPR009057">
    <property type="entry name" value="Homeodomain-like_sf"/>
</dbReference>
<gene>
    <name evidence="5" type="ORF">BOX37_04120</name>
</gene>
<protein>
    <recommendedName>
        <fullName evidence="4">HTH araC/xylS-type domain-containing protein</fullName>
    </recommendedName>
</protein>
<dbReference type="Gene3D" id="1.10.10.60">
    <property type="entry name" value="Homeodomain-like"/>
    <property type="match status" value="1"/>
</dbReference>
<dbReference type="SUPFAM" id="SSF46689">
    <property type="entry name" value="Homeodomain-like"/>
    <property type="match status" value="1"/>
</dbReference>
<dbReference type="InterPro" id="IPR035418">
    <property type="entry name" value="AraC-bd_2"/>
</dbReference>
<dbReference type="Pfam" id="PF12833">
    <property type="entry name" value="HTH_18"/>
    <property type="match status" value="1"/>
</dbReference>
<dbReference type="EMBL" id="CP018082">
    <property type="protein sequence ID" value="APE33286.1"/>
    <property type="molecule type" value="Genomic_DNA"/>
</dbReference>
<reference evidence="5" key="1">
    <citation type="submission" date="2016-11" db="EMBL/GenBank/DDBJ databases">
        <authorList>
            <person name="Jaros S."/>
            <person name="Januszkiewicz K."/>
            <person name="Wedrychowicz H."/>
        </authorList>
    </citation>
    <scope>NUCLEOTIDE SEQUENCE [LARGE SCALE GENOMIC DNA]</scope>
    <source>
        <strain evidence="5">Y48</strain>
    </source>
</reference>
<name>A0A1J0VMP5_9NOCA</name>
<evidence type="ECO:0000259" key="4">
    <source>
        <dbReference type="PROSITE" id="PS01124"/>
    </source>
</evidence>
<dbReference type="GO" id="GO:0003700">
    <property type="term" value="F:DNA-binding transcription factor activity"/>
    <property type="evidence" value="ECO:0007669"/>
    <property type="project" value="InterPro"/>
</dbReference>
<keyword evidence="6" id="KW-1185">Reference proteome</keyword>
<proteinExistence type="predicted"/>
<evidence type="ECO:0000256" key="1">
    <source>
        <dbReference type="ARBA" id="ARBA00023015"/>
    </source>
</evidence>
<dbReference type="PANTHER" id="PTHR46796">
    <property type="entry name" value="HTH-TYPE TRANSCRIPTIONAL ACTIVATOR RHAS-RELATED"/>
    <property type="match status" value="1"/>
</dbReference>
<dbReference type="AlphaFoldDB" id="A0A1J0VMP5"/>
<keyword evidence="2" id="KW-0238">DNA-binding</keyword>
<dbReference type="PANTHER" id="PTHR46796:SF6">
    <property type="entry name" value="ARAC SUBFAMILY"/>
    <property type="match status" value="1"/>
</dbReference>
<dbReference type="Proteomes" id="UP000183810">
    <property type="component" value="Chromosome"/>
</dbReference>
<evidence type="ECO:0000313" key="6">
    <source>
        <dbReference type="Proteomes" id="UP000183810"/>
    </source>
</evidence>
<dbReference type="InterPro" id="IPR018060">
    <property type="entry name" value="HTH_AraC"/>
</dbReference>
<dbReference type="GO" id="GO:0043565">
    <property type="term" value="F:sequence-specific DNA binding"/>
    <property type="evidence" value="ECO:0007669"/>
    <property type="project" value="InterPro"/>
</dbReference>